<dbReference type="RefSeq" id="WP_159601263.1">
    <property type="nucleotide sequence ID" value="NZ_CACSAS010000001.1"/>
</dbReference>
<gene>
    <name evidence="2" type="ORF">STARVERO_04120</name>
</gene>
<dbReference type="EMBL" id="CACSAS010000001">
    <property type="protein sequence ID" value="CAA0112884.1"/>
    <property type="molecule type" value="Genomic_DNA"/>
</dbReference>
<dbReference type="AlphaFoldDB" id="A0A5S9Q700"/>
<evidence type="ECO:0000313" key="3">
    <source>
        <dbReference type="Proteomes" id="UP000433050"/>
    </source>
</evidence>
<dbReference type="Proteomes" id="UP000433050">
    <property type="component" value="Unassembled WGS sequence"/>
</dbReference>
<reference evidence="2 3" key="1">
    <citation type="submission" date="2019-12" db="EMBL/GenBank/DDBJ databases">
        <authorList>
            <person name="Reyes-Prieto M."/>
        </authorList>
    </citation>
    <scope>NUCLEOTIDE SEQUENCE [LARGE SCALE GENOMIC DNA]</scope>
    <source>
        <strain evidence="2">HF14-78462</strain>
    </source>
</reference>
<dbReference type="Pfam" id="PF11454">
    <property type="entry name" value="DUF3016"/>
    <property type="match status" value="1"/>
</dbReference>
<name>A0A5S9Q700_9HYPH</name>
<feature type="signal peptide" evidence="1">
    <location>
        <begin position="1"/>
        <end position="32"/>
    </location>
</feature>
<accession>A0A5S9Q700</accession>
<evidence type="ECO:0008006" key="4">
    <source>
        <dbReference type="Google" id="ProtNLM"/>
    </source>
</evidence>
<dbReference type="InterPro" id="IPR021557">
    <property type="entry name" value="DUF3016"/>
</dbReference>
<keyword evidence="3" id="KW-1185">Reference proteome</keyword>
<protein>
    <recommendedName>
        <fullName evidence="4">DUF3016 domain-containing protein</fullName>
    </recommendedName>
</protein>
<evidence type="ECO:0000313" key="2">
    <source>
        <dbReference type="EMBL" id="CAA0112884.1"/>
    </source>
</evidence>
<keyword evidence="1" id="KW-0732">Signal</keyword>
<evidence type="ECO:0000256" key="1">
    <source>
        <dbReference type="SAM" id="SignalP"/>
    </source>
</evidence>
<feature type="chain" id="PRO_5024925228" description="DUF3016 domain-containing protein" evidence="1">
    <location>
        <begin position="33"/>
        <end position="177"/>
    </location>
</feature>
<sequence length="177" mass="19734">MRRTGNRSARPRILSATLMFGAALVLPAAAQAATTVTFVAPQTYRDGNLSWGPVQQRLTLDGLERIIKRLAGEHLPAGYELDIAVLDLDLAGKVDPLRSRTGELRVMRQDTWPSMKLAYTLRKGGRVVARGEDTLRAMNYLADPVARRSTEPLRFEKAMLDRWFRRTFSPSGARPLG</sequence>
<organism evidence="2 3">
    <name type="scientific">Starkeya nomas</name>
    <dbReference type="NCBI Taxonomy" id="2666134"/>
    <lineage>
        <taxon>Bacteria</taxon>
        <taxon>Pseudomonadati</taxon>
        <taxon>Pseudomonadota</taxon>
        <taxon>Alphaproteobacteria</taxon>
        <taxon>Hyphomicrobiales</taxon>
        <taxon>Xanthobacteraceae</taxon>
        <taxon>Starkeya</taxon>
    </lineage>
</organism>
<proteinExistence type="predicted"/>